<dbReference type="Proteomes" id="UP000054144">
    <property type="component" value="Unassembled WGS sequence"/>
</dbReference>
<evidence type="ECO:0000313" key="14">
    <source>
        <dbReference type="Proteomes" id="UP000054144"/>
    </source>
</evidence>
<evidence type="ECO:0000313" key="13">
    <source>
        <dbReference type="EMBL" id="KIY51269.1"/>
    </source>
</evidence>
<feature type="binding site" evidence="10">
    <location>
        <position position="490"/>
    </location>
    <ligand>
        <name>Ca(2+)</name>
        <dbReference type="ChEBI" id="CHEBI:29108"/>
    </ligand>
</feature>
<evidence type="ECO:0000256" key="6">
    <source>
        <dbReference type="ARBA" id="ARBA00022837"/>
    </source>
</evidence>
<dbReference type="Pfam" id="PF01532">
    <property type="entry name" value="Glyco_hydro_47"/>
    <property type="match status" value="1"/>
</dbReference>
<accession>A0A0D7AHQ4</accession>
<dbReference type="InterPro" id="IPR036026">
    <property type="entry name" value="Seven-hairpin_glycosidases"/>
</dbReference>
<dbReference type="PRINTS" id="PR00747">
    <property type="entry name" value="GLYHDRLASE47"/>
</dbReference>
<evidence type="ECO:0000256" key="9">
    <source>
        <dbReference type="ARBA" id="ARBA00048605"/>
    </source>
</evidence>
<dbReference type="EC" id="3.2.1.-" evidence="12"/>
<evidence type="ECO:0000256" key="3">
    <source>
        <dbReference type="ARBA" id="ARBA00007658"/>
    </source>
</evidence>
<evidence type="ECO:0000256" key="4">
    <source>
        <dbReference type="ARBA" id="ARBA00022723"/>
    </source>
</evidence>
<evidence type="ECO:0000256" key="11">
    <source>
        <dbReference type="PIRSR" id="PIRSR601382-3"/>
    </source>
</evidence>
<dbReference type="AlphaFoldDB" id="A0A0D7AHQ4"/>
<dbReference type="EMBL" id="KN881666">
    <property type="protein sequence ID" value="KIY51269.1"/>
    <property type="molecule type" value="Genomic_DNA"/>
</dbReference>
<keyword evidence="14" id="KW-1185">Reference proteome</keyword>
<proteinExistence type="inferred from homology"/>
<gene>
    <name evidence="13" type="ORF">FISHEDRAFT_37545</name>
</gene>
<reference evidence="13 14" key="1">
    <citation type="journal article" date="2015" name="Fungal Genet. Biol.">
        <title>Evolution of novel wood decay mechanisms in Agaricales revealed by the genome sequences of Fistulina hepatica and Cylindrobasidium torrendii.</title>
        <authorList>
            <person name="Floudas D."/>
            <person name="Held B.W."/>
            <person name="Riley R."/>
            <person name="Nagy L.G."/>
            <person name="Koehler G."/>
            <person name="Ransdell A.S."/>
            <person name="Younus H."/>
            <person name="Chow J."/>
            <person name="Chiniquy J."/>
            <person name="Lipzen A."/>
            <person name="Tritt A."/>
            <person name="Sun H."/>
            <person name="Haridas S."/>
            <person name="LaButti K."/>
            <person name="Ohm R.A."/>
            <person name="Kues U."/>
            <person name="Blanchette R.A."/>
            <person name="Grigoriev I.V."/>
            <person name="Minto R.E."/>
            <person name="Hibbett D.S."/>
        </authorList>
    </citation>
    <scope>NUCLEOTIDE SEQUENCE [LARGE SCALE GENOMIC DNA]</scope>
    <source>
        <strain evidence="13 14">ATCC 64428</strain>
    </source>
</reference>
<dbReference type="InterPro" id="IPR012341">
    <property type="entry name" value="6hp_glycosidase-like_sf"/>
</dbReference>
<comment type="catalytic activity">
    <reaction evidence="8">
        <text>N(4)-(alpha-D-Man-(1-&gt;2)-alpha-D-Man-(1-&gt;2)-alpha-D-Man-(1-&gt;3)-[alpha-D-Man-(1-&gt;3)-[alpha-D-Man-(1-&gt;2)-alpha-D-Man-(1-&gt;6)]-alpha-D-Man-(1-&gt;6)]-beta-D-Man-(1-&gt;4)-beta-D-GlcNAc-(1-&gt;4)-beta-D-GlcNAc)-L-asparaginyl-[protein] (N-glucan mannose isomer 8A1,2,3B1,3) + 3 H2O = N(4)-(alpha-D-Man-(1-&gt;3)-[alpha-D-Man-(1-&gt;3)-[alpha-D-Man-(1-&gt;6)]-alpha-D-Man-(1-&gt;6)]-beta-D-Man-(1-&gt;4)-beta-D-GlcNAc-(1-&gt;4)-beta-D-GlcNAc)-L-asparaginyl-[protein] (N-glucan mannose isomer 5A1,2) + 3 beta-D-mannose</text>
        <dbReference type="Rhea" id="RHEA:56028"/>
        <dbReference type="Rhea" id="RHEA-COMP:14358"/>
        <dbReference type="Rhea" id="RHEA-COMP:14367"/>
        <dbReference type="ChEBI" id="CHEBI:15377"/>
        <dbReference type="ChEBI" id="CHEBI:28563"/>
        <dbReference type="ChEBI" id="CHEBI:59087"/>
        <dbReference type="ChEBI" id="CHEBI:60628"/>
        <dbReference type="EC" id="3.2.1.113"/>
    </reaction>
</comment>
<evidence type="ECO:0000256" key="1">
    <source>
        <dbReference type="ARBA" id="ARBA00001913"/>
    </source>
</evidence>
<dbReference type="GO" id="GO:0005975">
    <property type="term" value="P:carbohydrate metabolic process"/>
    <property type="evidence" value="ECO:0007669"/>
    <property type="project" value="InterPro"/>
</dbReference>
<dbReference type="GO" id="GO:0016020">
    <property type="term" value="C:membrane"/>
    <property type="evidence" value="ECO:0007669"/>
    <property type="project" value="InterPro"/>
</dbReference>
<keyword evidence="12 13" id="KW-0326">Glycosidase</keyword>
<dbReference type="GO" id="GO:0005509">
    <property type="term" value="F:calcium ion binding"/>
    <property type="evidence" value="ECO:0007669"/>
    <property type="project" value="InterPro"/>
</dbReference>
<keyword evidence="4 10" id="KW-0479">Metal-binding</keyword>
<evidence type="ECO:0000256" key="8">
    <source>
        <dbReference type="ARBA" id="ARBA00047669"/>
    </source>
</evidence>
<evidence type="ECO:0000256" key="12">
    <source>
        <dbReference type="RuleBase" id="RU361193"/>
    </source>
</evidence>
<evidence type="ECO:0000256" key="2">
    <source>
        <dbReference type="ARBA" id="ARBA00004922"/>
    </source>
</evidence>
<dbReference type="GO" id="GO:0004571">
    <property type="term" value="F:mannosyl-oligosaccharide 1,2-alpha-mannosidase activity"/>
    <property type="evidence" value="ECO:0007669"/>
    <property type="project" value="UniProtKB-EC"/>
</dbReference>
<evidence type="ECO:0000256" key="5">
    <source>
        <dbReference type="ARBA" id="ARBA00022801"/>
    </source>
</evidence>
<dbReference type="GO" id="GO:0036503">
    <property type="term" value="P:ERAD pathway"/>
    <property type="evidence" value="ECO:0007669"/>
    <property type="project" value="UniProtKB-ARBA"/>
</dbReference>
<protein>
    <recommendedName>
        <fullName evidence="12">alpha-1,2-Mannosidase</fullName>
        <ecNumber evidence="12">3.2.1.-</ecNumber>
    </recommendedName>
</protein>
<keyword evidence="6 10" id="KW-0106">Calcium</keyword>
<comment type="pathway">
    <text evidence="2">Protein modification; protein glycosylation.</text>
</comment>
<keyword evidence="7 11" id="KW-1015">Disulfide bond</keyword>
<feature type="disulfide bond" evidence="11">
    <location>
        <begin position="294"/>
        <end position="328"/>
    </location>
</feature>
<organism evidence="13 14">
    <name type="scientific">Fistulina hepatica ATCC 64428</name>
    <dbReference type="NCBI Taxonomy" id="1128425"/>
    <lineage>
        <taxon>Eukaryota</taxon>
        <taxon>Fungi</taxon>
        <taxon>Dikarya</taxon>
        <taxon>Basidiomycota</taxon>
        <taxon>Agaricomycotina</taxon>
        <taxon>Agaricomycetes</taxon>
        <taxon>Agaricomycetidae</taxon>
        <taxon>Agaricales</taxon>
        <taxon>Fistulinaceae</taxon>
        <taxon>Fistulina</taxon>
    </lineage>
</organism>
<comment type="similarity">
    <text evidence="3 12">Belongs to the glycosyl hydrolase 47 family.</text>
</comment>
<evidence type="ECO:0000256" key="10">
    <source>
        <dbReference type="PIRSR" id="PIRSR601382-2"/>
    </source>
</evidence>
<sequence length="513" mass="58979">MVYNDHDKYVAEKNWSARAMAVKRAMVHSWVNYRQRAYPADELLPIMGEGVNNFNGWGLTIYDALDTLWIMGLYEFFNDAVATVTNAVYYLEKTSYVPFFETVIRYLGGLLSAYSLSLEPALLERADDLGRALLPALNTESGFPMYAVNTVSGKTTRGWSKDVLWAEALSCQMEYKYLAHLTGNMVYYNKVEHIMEVMYNANITHGLFPTKWNVNTGKPTNKHYSVGAFADSAHEYMLKQWLLTGKTEPKTLELYLKATEGIINNLTYVTPHRKLLYITDIDKKPSHILEHLSCFLPGLLTLGTHTLTLPPRTRQVHDWVAQGLAYTCWVLYNEQPTGLAPDEVRMQHYADPIEGRWITHLEAWEAAGRPNGVPPGVAIVHDIPDDEVPEYSTMKSDYLLRPETIESFYYLWRTSGDEVWRERGWAIFVSIEKYAKTEMGYASVLKVNDPSRVKHKNEMPSYFLAETLKYLYLLFTDTELIPLKTWVFNTEGHPFPVFEGQFQNNNDTYPIQQ</sequence>
<dbReference type="PANTHER" id="PTHR11742:SF55">
    <property type="entry name" value="ENDOPLASMIC RETICULUM MANNOSYL-OLIGOSACCHARIDE 1,2-ALPHA-MANNOSIDASE"/>
    <property type="match status" value="1"/>
</dbReference>
<dbReference type="PANTHER" id="PTHR11742">
    <property type="entry name" value="MANNOSYL-OLIGOSACCHARIDE ALPHA-1,2-MANNOSIDASE-RELATED"/>
    <property type="match status" value="1"/>
</dbReference>
<dbReference type="SUPFAM" id="SSF48225">
    <property type="entry name" value="Seven-hairpin glycosidases"/>
    <property type="match status" value="1"/>
</dbReference>
<name>A0A0D7AHQ4_9AGAR</name>
<comment type="cofactor">
    <cofactor evidence="1 10">
        <name>Ca(2+)</name>
        <dbReference type="ChEBI" id="CHEBI:29108"/>
    </cofactor>
</comment>
<dbReference type="Gene3D" id="1.50.10.10">
    <property type="match status" value="1"/>
</dbReference>
<comment type="catalytic activity">
    <reaction evidence="9">
        <text>N(4)-(alpha-D-Man-(1-&gt;2)-alpha-D-Man-(1-&gt;2)-alpha-D-Man-(1-&gt;3)-[alpha-D-Man-(1-&gt;2)-alpha-D-Man-(1-&gt;3)-[alpha-D-Man-(1-&gt;2)-alpha-D-Man-(1-&gt;6)]-alpha-D-Man-(1-&gt;6)]-beta-D-Man-(1-&gt;4)-beta-D-GlcNAc-(1-&gt;4)-beta-D-GlcNAc)-L-asparaginyl-[protein] (N-glucan mannose isomer 9A1,2,3B1,2,3) + 4 H2O = N(4)-(alpha-D-Man-(1-&gt;3)-[alpha-D-Man-(1-&gt;3)-[alpha-D-Man-(1-&gt;6)]-alpha-D-Man-(1-&gt;6)]-beta-D-Man-(1-&gt;4)-beta-D-GlcNAc-(1-&gt;4)-beta-D-GlcNAc)-L-asparaginyl-[protein] (N-glucan mannose isomer 5A1,2) + 4 beta-D-mannose</text>
        <dbReference type="Rhea" id="RHEA:56008"/>
        <dbReference type="Rhea" id="RHEA-COMP:14356"/>
        <dbReference type="Rhea" id="RHEA-COMP:14367"/>
        <dbReference type="ChEBI" id="CHEBI:15377"/>
        <dbReference type="ChEBI" id="CHEBI:28563"/>
        <dbReference type="ChEBI" id="CHEBI:59087"/>
        <dbReference type="ChEBI" id="CHEBI:139493"/>
        <dbReference type="EC" id="3.2.1.113"/>
    </reaction>
</comment>
<dbReference type="OrthoDB" id="8118055at2759"/>
<dbReference type="GO" id="GO:0005783">
    <property type="term" value="C:endoplasmic reticulum"/>
    <property type="evidence" value="ECO:0007669"/>
    <property type="project" value="TreeGrafter"/>
</dbReference>
<keyword evidence="5 12" id="KW-0378">Hydrolase</keyword>
<dbReference type="InterPro" id="IPR001382">
    <property type="entry name" value="Glyco_hydro_47"/>
</dbReference>
<dbReference type="InterPro" id="IPR050749">
    <property type="entry name" value="Glycosyl_Hydrolase_47"/>
</dbReference>
<evidence type="ECO:0000256" key="7">
    <source>
        <dbReference type="ARBA" id="ARBA00023157"/>
    </source>
</evidence>